<accession>A0A1M5HGP6</accession>
<proteinExistence type="predicted"/>
<evidence type="ECO:0000313" key="2">
    <source>
        <dbReference type="EMBL" id="SHG15097.1"/>
    </source>
</evidence>
<organism evidence="2 3">
    <name type="scientific">Flavobacterium defluvii</name>
    <dbReference type="NCBI Taxonomy" id="370979"/>
    <lineage>
        <taxon>Bacteria</taxon>
        <taxon>Pseudomonadati</taxon>
        <taxon>Bacteroidota</taxon>
        <taxon>Flavobacteriia</taxon>
        <taxon>Flavobacteriales</taxon>
        <taxon>Flavobacteriaceae</taxon>
        <taxon>Flavobacterium</taxon>
    </lineage>
</organism>
<evidence type="ECO:0000256" key="1">
    <source>
        <dbReference type="SAM" id="Phobius"/>
    </source>
</evidence>
<dbReference type="Proteomes" id="UP000184071">
    <property type="component" value="Unassembled WGS sequence"/>
</dbReference>
<dbReference type="AlphaFoldDB" id="A0A1M5HGP6"/>
<keyword evidence="1" id="KW-0472">Membrane</keyword>
<name>A0A1M5HGP6_9FLAO</name>
<dbReference type="EMBL" id="FQWC01000002">
    <property type="protein sequence ID" value="SHG15097.1"/>
    <property type="molecule type" value="Genomic_DNA"/>
</dbReference>
<feature type="transmembrane region" description="Helical" evidence="1">
    <location>
        <begin position="6"/>
        <end position="25"/>
    </location>
</feature>
<keyword evidence="1" id="KW-0812">Transmembrane</keyword>
<evidence type="ECO:0000313" key="3">
    <source>
        <dbReference type="Proteomes" id="UP000184071"/>
    </source>
</evidence>
<gene>
    <name evidence="2" type="ORF">SAMN05443663_10231</name>
</gene>
<dbReference type="PROSITE" id="PS51257">
    <property type="entry name" value="PROKAR_LIPOPROTEIN"/>
    <property type="match status" value="1"/>
</dbReference>
<keyword evidence="1" id="KW-1133">Transmembrane helix</keyword>
<sequence length="230" mass="27138">MEERSTWRTVLGVLSIIILSCRLLFTCSNMNKSSSSNIDPVMENFRISQEEMKENFRRQREIQNKLSNDILYSDYEKLDSLPPLQKENYGILKLEKDSLIYIALDTQIKIAKNYYLQNRHDDTLRMAFKSPDNMNVFIHDFVSKEEIEPSFKSLKNSSNLQKFKVENTIGDVKALSYKITKENKRYNGYALCFKNDGFLNFYEFESDKLPLDKLKARAIDFFSHNMKEKK</sequence>
<evidence type="ECO:0008006" key="4">
    <source>
        <dbReference type="Google" id="ProtNLM"/>
    </source>
</evidence>
<keyword evidence="3" id="KW-1185">Reference proteome</keyword>
<protein>
    <recommendedName>
        <fullName evidence="4">Lipoprotein</fullName>
    </recommendedName>
</protein>
<reference evidence="3" key="1">
    <citation type="submission" date="2016-11" db="EMBL/GenBank/DDBJ databases">
        <authorList>
            <person name="Varghese N."/>
            <person name="Submissions S."/>
        </authorList>
    </citation>
    <scope>NUCLEOTIDE SEQUENCE [LARGE SCALE GENOMIC DNA]</scope>
    <source>
        <strain evidence="3">DSM 17963</strain>
    </source>
</reference>
<dbReference type="STRING" id="370979.SAMN05443663_10231"/>